<feature type="transmembrane region" description="Helical" evidence="7">
    <location>
        <begin position="251"/>
        <end position="272"/>
    </location>
</feature>
<dbReference type="RefSeq" id="WP_249308061.1">
    <property type="nucleotide sequence ID" value="NZ_JACRSZ010000007.1"/>
</dbReference>
<dbReference type="Gene3D" id="1.10.3720.10">
    <property type="entry name" value="MetI-like"/>
    <property type="match status" value="1"/>
</dbReference>
<evidence type="ECO:0000256" key="3">
    <source>
        <dbReference type="ARBA" id="ARBA00022475"/>
    </source>
</evidence>
<dbReference type="PROSITE" id="PS51257">
    <property type="entry name" value="PROKAR_LIPOPROTEIN"/>
    <property type="match status" value="1"/>
</dbReference>
<evidence type="ECO:0000256" key="4">
    <source>
        <dbReference type="ARBA" id="ARBA00022692"/>
    </source>
</evidence>
<comment type="caution">
    <text evidence="9">The sequence shown here is derived from an EMBL/GenBank/DDBJ whole genome shotgun (WGS) entry which is preliminary data.</text>
</comment>
<gene>
    <name evidence="9" type="ORF">H8716_08050</name>
</gene>
<feature type="transmembrane region" description="Helical" evidence="7">
    <location>
        <begin position="12"/>
        <end position="35"/>
    </location>
</feature>
<keyword evidence="6 7" id="KW-0472">Membrane</keyword>
<protein>
    <submittedName>
        <fullName evidence="9">Carbohydrate ABC transporter permease</fullName>
    </submittedName>
</protein>
<evidence type="ECO:0000313" key="10">
    <source>
        <dbReference type="Proteomes" id="UP000657421"/>
    </source>
</evidence>
<dbReference type="PROSITE" id="PS50928">
    <property type="entry name" value="ABC_TM1"/>
    <property type="match status" value="1"/>
</dbReference>
<dbReference type="InterPro" id="IPR035906">
    <property type="entry name" value="MetI-like_sf"/>
</dbReference>
<evidence type="ECO:0000256" key="7">
    <source>
        <dbReference type="RuleBase" id="RU363032"/>
    </source>
</evidence>
<feature type="transmembrane region" description="Helical" evidence="7">
    <location>
        <begin position="146"/>
        <end position="165"/>
    </location>
</feature>
<sequence length="287" mass="32135">MNAKTKKKIQKVWKVIWHYISLFLISCFVLLPYYWMIVTAVKPTEEVMQSPATLLPSRLSFTNFTKVWSSIPLATYMKNSMVVSLTATVVSVIFATLCGYSISRYIRKRAQRVSFVIMLVSQLIPGIVTMISLYFIMFNMKLTNTYVGLVIAYVVWAVPFCTLMIKSYFDAAIPVAIEESARIDGCSNFGIFWRVCLPISVPGIISTGIFAFITAWNEYMWASIILSKDKLKPVSVGIYDFIGQYSANTKMAITMTAGIIITIPAIIIFAFLQKYLISGLSAGAVKG</sequence>
<accession>A0ABR7N9F6</accession>
<comment type="similarity">
    <text evidence="7">Belongs to the binding-protein-dependent transport system permease family.</text>
</comment>
<dbReference type="SUPFAM" id="SSF161098">
    <property type="entry name" value="MetI-like"/>
    <property type="match status" value="1"/>
</dbReference>
<comment type="subcellular location">
    <subcellularLocation>
        <location evidence="1 7">Cell membrane</location>
        <topology evidence="1 7">Multi-pass membrane protein</topology>
    </subcellularLocation>
</comment>
<dbReference type="EMBL" id="JACRSZ010000007">
    <property type="protein sequence ID" value="MBC8573032.1"/>
    <property type="molecule type" value="Genomic_DNA"/>
</dbReference>
<dbReference type="PANTHER" id="PTHR43744">
    <property type="entry name" value="ABC TRANSPORTER PERMEASE PROTEIN MG189-RELATED-RELATED"/>
    <property type="match status" value="1"/>
</dbReference>
<dbReference type="PANTHER" id="PTHR43744:SF8">
    <property type="entry name" value="SN-GLYCEROL-3-PHOSPHATE TRANSPORT SYSTEM PERMEASE PROTEIN UGPE"/>
    <property type="match status" value="1"/>
</dbReference>
<keyword evidence="4 7" id="KW-0812">Transmembrane</keyword>
<feature type="transmembrane region" description="Helical" evidence="7">
    <location>
        <begin position="191"/>
        <end position="213"/>
    </location>
</feature>
<proteinExistence type="inferred from homology"/>
<feature type="domain" description="ABC transmembrane type-1" evidence="8">
    <location>
        <begin position="77"/>
        <end position="272"/>
    </location>
</feature>
<evidence type="ECO:0000256" key="2">
    <source>
        <dbReference type="ARBA" id="ARBA00022448"/>
    </source>
</evidence>
<dbReference type="InterPro" id="IPR000515">
    <property type="entry name" value="MetI-like"/>
</dbReference>
<evidence type="ECO:0000256" key="6">
    <source>
        <dbReference type="ARBA" id="ARBA00023136"/>
    </source>
</evidence>
<dbReference type="Pfam" id="PF00528">
    <property type="entry name" value="BPD_transp_1"/>
    <property type="match status" value="1"/>
</dbReference>
<evidence type="ECO:0000313" key="9">
    <source>
        <dbReference type="EMBL" id="MBC8573032.1"/>
    </source>
</evidence>
<keyword evidence="5 7" id="KW-1133">Transmembrane helix</keyword>
<feature type="transmembrane region" description="Helical" evidence="7">
    <location>
        <begin position="82"/>
        <end position="103"/>
    </location>
</feature>
<keyword evidence="3" id="KW-1003">Cell membrane</keyword>
<evidence type="ECO:0000259" key="8">
    <source>
        <dbReference type="PROSITE" id="PS50928"/>
    </source>
</evidence>
<keyword evidence="2 7" id="KW-0813">Transport</keyword>
<dbReference type="CDD" id="cd06261">
    <property type="entry name" value="TM_PBP2"/>
    <property type="match status" value="1"/>
</dbReference>
<organism evidence="9 10">
    <name type="scientific">Jingyaoa shaoxingensis</name>
    <dbReference type="NCBI Taxonomy" id="2763671"/>
    <lineage>
        <taxon>Bacteria</taxon>
        <taxon>Bacillati</taxon>
        <taxon>Bacillota</taxon>
        <taxon>Clostridia</taxon>
        <taxon>Lachnospirales</taxon>
        <taxon>Lachnospiraceae</taxon>
        <taxon>Jingyaoa</taxon>
    </lineage>
</organism>
<keyword evidence="10" id="KW-1185">Reference proteome</keyword>
<reference evidence="9 10" key="1">
    <citation type="submission" date="2020-08" db="EMBL/GenBank/DDBJ databases">
        <title>Genome public.</title>
        <authorList>
            <person name="Liu C."/>
            <person name="Sun Q."/>
        </authorList>
    </citation>
    <scope>NUCLEOTIDE SEQUENCE [LARGE SCALE GENOMIC DNA]</scope>
    <source>
        <strain evidence="9 10">NSJ-46</strain>
    </source>
</reference>
<dbReference type="Proteomes" id="UP000657421">
    <property type="component" value="Unassembled WGS sequence"/>
</dbReference>
<feature type="transmembrane region" description="Helical" evidence="7">
    <location>
        <begin position="115"/>
        <end position="140"/>
    </location>
</feature>
<name>A0ABR7N9F6_9FIRM</name>
<evidence type="ECO:0000256" key="5">
    <source>
        <dbReference type="ARBA" id="ARBA00022989"/>
    </source>
</evidence>
<evidence type="ECO:0000256" key="1">
    <source>
        <dbReference type="ARBA" id="ARBA00004651"/>
    </source>
</evidence>